<name>A0A643C989_BALPH</name>
<dbReference type="InterPro" id="IPR043151">
    <property type="entry name" value="BAH_sf"/>
</dbReference>
<dbReference type="EMBL" id="SGJD01002082">
    <property type="protein sequence ID" value="KAB0396789.1"/>
    <property type="molecule type" value="Genomic_DNA"/>
</dbReference>
<sequence>SRLRVFSDSLTERECVKEKLNPLHEFLQTEIKNQLFILGEQTSGFQLGSEWMSRKQVVRTAEWEWQRKTSLPKPFLNFAYPEEASLMEKQRNLRKNLKDRNWMILSMKKKKTRRKRDIKSHLQNQLLDHSLQKNQKEQNKECKIKFRIKEIIKMKRGTEDNPKILAARDLKKKNLKDTEEKRCKTISKDPTEKKIDQIKIVVSSKTHPPRCIQCRQYLDDNELGYEKHPPDAVDEIQLLINGRMSIFEANESGFERLFPNQTDMLQHVLGVNGKILGPINEWWITGFDRGEKALMSFSTSFVKYIMMDPKAENALMFSMMQEKIYTSKVVVEFLQNNPDSAYEDRINKIEVTVSPLQFTAQFVVEQVENYDETGDRDKQPIFLTHYMRDLIKLAGVILGKRQAERCQTIGHSAKKKDKGPTKATTTKLLYQIFDTFSAEQIEKDDKDKKNAFKRRLFVNSLNVESAKCKACKDTVKFGGREWSKQACQERCPNMVMKEADDNNRSHHSKKMHQGKRKYKNLIYWVGEAIKTAGKKSYYKKVYIASETLEIIPQNHCHGTVGGQRQRQSLHTHWFCVGTHNVLGATSDPLELFLVDKCEDMQLFIHSQQSMDSEALMAEDDGKSYLYQLWYDQNDARFESPPKTQPTEEKYKLCTSYVHLTGMRITEQLEDLDGRVLYSSATKNGIQYRVGDGVYLLPKAFTLDIKLSSPIKHPQKEPINEDLNPEHYQKYSNYIKGSNLDACEPYQTGCIRDLLYQEE</sequence>
<reference evidence="4 5" key="1">
    <citation type="journal article" date="2019" name="PLoS ONE">
        <title>Genomic analyses reveal an absence of contemporary introgressive admixture between fin whales and blue whales, despite known hybrids.</title>
        <authorList>
            <person name="Westbury M.V."/>
            <person name="Petersen B."/>
            <person name="Lorenzen E.D."/>
        </authorList>
    </citation>
    <scope>NUCLEOTIDE SEQUENCE [LARGE SCALE GENOMIC DNA]</scope>
    <source>
        <strain evidence="4">FinWhale-01</strain>
    </source>
</reference>
<feature type="domain" description="RFTS" evidence="3">
    <location>
        <begin position="273"/>
        <end position="350"/>
    </location>
</feature>
<keyword evidence="5" id="KW-1185">Reference proteome</keyword>
<dbReference type="OrthoDB" id="5376140at2759"/>
<dbReference type="Gene3D" id="1.10.10.2230">
    <property type="match status" value="1"/>
</dbReference>
<feature type="non-terminal residue" evidence="4">
    <location>
        <position position="1"/>
    </location>
</feature>
<gene>
    <name evidence="4" type="ORF">E2I00_000148</name>
</gene>
<protein>
    <recommendedName>
        <fullName evidence="3">RFTS domain-containing protein</fullName>
    </recommendedName>
</protein>
<evidence type="ECO:0000256" key="1">
    <source>
        <dbReference type="ARBA" id="ARBA00004123"/>
    </source>
</evidence>
<proteinExistence type="predicted"/>
<comment type="caution">
    <text evidence="4">The sequence shown here is derived from an EMBL/GenBank/DDBJ whole genome shotgun (WGS) entry which is preliminary data.</text>
</comment>
<dbReference type="AlphaFoldDB" id="A0A643C989"/>
<dbReference type="GO" id="GO:0005634">
    <property type="term" value="C:nucleus"/>
    <property type="evidence" value="ECO:0007669"/>
    <property type="project" value="UniProtKB-SubCell"/>
</dbReference>
<evidence type="ECO:0000313" key="4">
    <source>
        <dbReference type="EMBL" id="KAB0396789.1"/>
    </source>
</evidence>
<dbReference type="Proteomes" id="UP000437017">
    <property type="component" value="Unassembled WGS sequence"/>
</dbReference>
<evidence type="ECO:0000313" key="5">
    <source>
        <dbReference type="Proteomes" id="UP000437017"/>
    </source>
</evidence>
<evidence type="ECO:0000259" key="3">
    <source>
        <dbReference type="Pfam" id="PF12047"/>
    </source>
</evidence>
<dbReference type="Pfam" id="PF12047">
    <property type="entry name" value="DNMT1-RFD"/>
    <property type="match status" value="1"/>
</dbReference>
<accession>A0A643C989</accession>
<dbReference type="Gene3D" id="2.30.30.490">
    <property type="match status" value="2"/>
</dbReference>
<evidence type="ECO:0000256" key="2">
    <source>
        <dbReference type="ARBA" id="ARBA00023242"/>
    </source>
</evidence>
<comment type="subcellular location">
    <subcellularLocation>
        <location evidence="1">Nucleus</location>
    </subcellularLocation>
</comment>
<dbReference type="InterPro" id="IPR022702">
    <property type="entry name" value="Cytosine_MeTrfase1_RFD"/>
</dbReference>
<organism evidence="4 5">
    <name type="scientific">Balaenoptera physalus</name>
    <name type="common">Fin whale</name>
    <name type="synonym">Balaena physalus</name>
    <dbReference type="NCBI Taxonomy" id="9770"/>
    <lineage>
        <taxon>Eukaryota</taxon>
        <taxon>Metazoa</taxon>
        <taxon>Chordata</taxon>
        <taxon>Craniata</taxon>
        <taxon>Vertebrata</taxon>
        <taxon>Euteleostomi</taxon>
        <taxon>Mammalia</taxon>
        <taxon>Eutheria</taxon>
        <taxon>Laurasiatheria</taxon>
        <taxon>Artiodactyla</taxon>
        <taxon>Whippomorpha</taxon>
        <taxon>Cetacea</taxon>
        <taxon>Mysticeti</taxon>
        <taxon>Balaenopteridae</taxon>
        <taxon>Balaenoptera</taxon>
    </lineage>
</organism>
<keyword evidence="2" id="KW-0539">Nucleus</keyword>